<feature type="transmembrane region" description="Helical" evidence="7">
    <location>
        <begin position="475"/>
        <end position="496"/>
    </location>
</feature>
<feature type="transmembrane region" description="Helical" evidence="7">
    <location>
        <begin position="596"/>
        <end position="621"/>
    </location>
</feature>
<proteinExistence type="inferred from homology"/>
<evidence type="ECO:0000256" key="7">
    <source>
        <dbReference type="RuleBase" id="RU363079"/>
    </source>
</evidence>
<feature type="transmembrane region" description="Helical" evidence="7">
    <location>
        <begin position="350"/>
        <end position="375"/>
    </location>
</feature>
<dbReference type="EMBL" id="CAKOGP040002125">
    <property type="protein sequence ID" value="CAJ1962871.1"/>
    <property type="molecule type" value="Genomic_DNA"/>
</dbReference>
<sequence>MLRSFLLSFVLLLWTRLHHAHAALKNNNLSESTMNKIQSGKPLTRKEQKEVEQAELEKYQELRRQGYDEVSNTKESTALRNYRLRKRKRIGLFFHKKRQASLSQVIFPGSTPTNYNSSLFAVSNLILSRRSLEAYDISMHPAFQGLRHAPFKDTNLGAKLEGYSEAYKRLDMIEFNVKQDVPCTVVATTELPVQKIKFLRQLVQKRYRMHLSLDKLPMLMRSRELNYAVKGMPVGFEAPQQYAINRYPENLFLYNHWRFTVTYHEDPSLFEGVRITGFDVHPVSIAHNLPESCSGNQVENNPDTYLSLPDSGTPKTVTFSYQIDWVQSELIWDDRWDVYFLGLPDVAIHYYSMLNSVICMVVLAAVIATALIRVFRKDLAGGTKKDNGWKHLRGDVFRKPESPMLLSIMVGNGAHILVASLITMILNICHVINTMVTGDALTGFVFVYALTSSLGGYVSARLYKLCGGQNLKRNALLTSTVLSGSMVLVFCLFNMASDAIGSSCSDSLSVAELILLWGCISVNLCYLGAQLGERAPCIEMPANAETNDTVRPIPNSRWMKYKKLSVLICGMICFGVLYVELHFLMTAIWLNVTYLGLGYMLTVTLMVTVICAECTLCVCYYQLNSEDHEWWWTAFWNGASVGGYIGLFALNYRFQSLELVGFYSNLAYFTCMFLATVCIGMVCGSIGFLSCLWFTRTMYSAINSDDTVDEDDEEISLLKDPSSEYSDDSTTDADDSQ</sequence>
<feature type="transmembrane region" description="Helical" evidence="7">
    <location>
        <begin position="666"/>
        <end position="694"/>
    </location>
</feature>
<protein>
    <recommendedName>
        <fullName evidence="7">Transmembrane 9 superfamily member</fullName>
    </recommendedName>
</protein>
<comment type="similarity">
    <text evidence="2 7">Belongs to the nonaspanin (TM9SF) (TC 9.A.2) family.</text>
</comment>
<evidence type="ECO:0000313" key="8">
    <source>
        <dbReference type="EMBL" id="CAJ1962871.1"/>
    </source>
</evidence>
<evidence type="ECO:0000256" key="2">
    <source>
        <dbReference type="ARBA" id="ARBA00005227"/>
    </source>
</evidence>
<dbReference type="GO" id="GO:0072657">
    <property type="term" value="P:protein localization to membrane"/>
    <property type="evidence" value="ECO:0007669"/>
    <property type="project" value="TreeGrafter"/>
</dbReference>
<dbReference type="Proteomes" id="UP001295423">
    <property type="component" value="Unassembled WGS sequence"/>
</dbReference>
<name>A0AAD2G4Q9_9STRA</name>
<keyword evidence="6 7" id="KW-0472">Membrane</keyword>
<keyword evidence="3 7" id="KW-0812">Transmembrane</keyword>
<feature type="signal peptide" evidence="7">
    <location>
        <begin position="1"/>
        <end position="22"/>
    </location>
</feature>
<keyword evidence="9" id="KW-1185">Reference proteome</keyword>
<dbReference type="GO" id="GO:0005737">
    <property type="term" value="C:cytoplasm"/>
    <property type="evidence" value="ECO:0007669"/>
    <property type="project" value="UniProtKB-ARBA"/>
</dbReference>
<evidence type="ECO:0000256" key="6">
    <source>
        <dbReference type="ARBA" id="ARBA00023136"/>
    </source>
</evidence>
<evidence type="ECO:0000256" key="5">
    <source>
        <dbReference type="ARBA" id="ARBA00022989"/>
    </source>
</evidence>
<feature type="transmembrane region" description="Helical" evidence="7">
    <location>
        <begin position="405"/>
        <end position="428"/>
    </location>
</feature>
<reference evidence="8" key="1">
    <citation type="submission" date="2023-08" db="EMBL/GenBank/DDBJ databases">
        <authorList>
            <person name="Audoor S."/>
            <person name="Bilcke G."/>
        </authorList>
    </citation>
    <scope>NUCLEOTIDE SEQUENCE</scope>
</reference>
<evidence type="ECO:0000256" key="1">
    <source>
        <dbReference type="ARBA" id="ARBA00004141"/>
    </source>
</evidence>
<evidence type="ECO:0000256" key="3">
    <source>
        <dbReference type="ARBA" id="ARBA00022692"/>
    </source>
</evidence>
<comment type="subcellular location">
    <subcellularLocation>
        <location evidence="1">Membrane</location>
        <topology evidence="1">Multi-pass membrane protein</topology>
    </subcellularLocation>
</comment>
<feature type="transmembrane region" description="Helical" evidence="7">
    <location>
        <begin position="508"/>
        <end position="529"/>
    </location>
</feature>
<organism evidence="8 9">
    <name type="scientific">Cylindrotheca closterium</name>
    <dbReference type="NCBI Taxonomy" id="2856"/>
    <lineage>
        <taxon>Eukaryota</taxon>
        <taxon>Sar</taxon>
        <taxon>Stramenopiles</taxon>
        <taxon>Ochrophyta</taxon>
        <taxon>Bacillariophyta</taxon>
        <taxon>Bacillariophyceae</taxon>
        <taxon>Bacillariophycidae</taxon>
        <taxon>Bacillariales</taxon>
        <taxon>Bacillariaceae</taxon>
        <taxon>Cylindrotheca</taxon>
    </lineage>
</organism>
<keyword evidence="5 7" id="KW-1133">Transmembrane helix</keyword>
<gene>
    <name evidence="8" type="ORF">CYCCA115_LOCUS19894</name>
</gene>
<comment type="caution">
    <text evidence="8">The sequence shown here is derived from an EMBL/GenBank/DDBJ whole genome shotgun (WGS) entry which is preliminary data.</text>
</comment>
<dbReference type="Pfam" id="PF02990">
    <property type="entry name" value="EMP70"/>
    <property type="match status" value="1"/>
</dbReference>
<dbReference type="PANTHER" id="PTHR10766:SF111">
    <property type="entry name" value="TRANSMEMBRANE 9 SUPERFAMILY MEMBER 2"/>
    <property type="match status" value="1"/>
</dbReference>
<keyword evidence="4 7" id="KW-0732">Signal</keyword>
<evidence type="ECO:0000256" key="4">
    <source>
        <dbReference type="ARBA" id="ARBA00022729"/>
    </source>
</evidence>
<dbReference type="AlphaFoldDB" id="A0AAD2G4Q9"/>
<evidence type="ECO:0000313" key="9">
    <source>
        <dbReference type="Proteomes" id="UP001295423"/>
    </source>
</evidence>
<feature type="transmembrane region" description="Helical" evidence="7">
    <location>
        <begin position="633"/>
        <end position="654"/>
    </location>
</feature>
<feature type="chain" id="PRO_5041766921" description="Transmembrane 9 superfamily member" evidence="7">
    <location>
        <begin position="23"/>
        <end position="737"/>
    </location>
</feature>
<feature type="transmembrane region" description="Helical" evidence="7">
    <location>
        <begin position="564"/>
        <end position="590"/>
    </location>
</feature>
<dbReference type="GO" id="GO:0016020">
    <property type="term" value="C:membrane"/>
    <property type="evidence" value="ECO:0007669"/>
    <property type="project" value="UniProtKB-SubCell"/>
</dbReference>
<dbReference type="PANTHER" id="PTHR10766">
    <property type="entry name" value="TRANSMEMBRANE 9 SUPERFAMILY PROTEIN"/>
    <property type="match status" value="1"/>
</dbReference>
<accession>A0AAD2G4Q9</accession>
<feature type="transmembrane region" description="Helical" evidence="7">
    <location>
        <begin position="440"/>
        <end position="463"/>
    </location>
</feature>
<dbReference type="InterPro" id="IPR004240">
    <property type="entry name" value="EMP70"/>
</dbReference>